<protein>
    <submittedName>
        <fullName evidence="1">Uncharacterized protein</fullName>
    </submittedName>
</protein>
<dbReference type="AlphaFoldDB" id="A0A964BTN8"/>
<reference evidence="1" key="1">
    <citation type="journal article" date="2021" name="Antonie Van Leeuwenhoek">
        <title>Draft genome and description of Waterburya agarophytonicola gen. nov. sp. nov. (Pleurocapsales, Cyanobacteria): a seaweed symbiont.</title>
        <authorList>
            <person name="Bonthond G."/>
            <person name="Shalygin S."/>
            <person name="Bayer T."/>
            <person name="Weinberger F."/>
        </authorList>
    </citation>
    <scope>NUCLEOTIDE SEQUENCE</scope>
    <source>
        <strain evidence="1">KI4</strain>
    </source>
</reference>
<accession>A0A964BTN8</accession>
<keyword evidence="2" id="KW-1185">Reference proteome</keyword>
<comment type="caution">
    <text evidence="1">The sequence shown here is derived from an EMBL/GenBank/DDBJ whole genome shotgun (WGS) entry which is preliminary data.</text>
</comment>
<sequence>MYILPPHHRAILLPALRTHLQLYQNPKSETFSASDFSRSLDVAGGLRSLQIPKTYLDQ</sequence>
<organism evidence="1 2">
    <name type="scientific">Waterburya agarophytonicola KI4</name>
    <dbReference type="NCBI Taxonomy" id="2874699"/>
    <lineage>
        <taxon>Bacteria</taxon>
        <taxon>Bacillati</taxon>
        <taxon>Cyanobacteriota</taxon>
        <taxon>Cyanophyceae</taxon>
        <taxon>Pleurocapsales</taxon>
        <taxon>Hyellaceae</taxon>
        <taxon>Waterburya</taxon>
        <taxon>Waterburya agarophytonicola</taxon>
    </lineage>
</organism>
<evidence type="ECO:0000313" key="1">
    <source>
        <dbReference type="EMBL" id="MCC0178051.1"/>
    </source>
</evidence>
<name>A0A964BTN8_9CYAN</name>
<dbReference type="EMBL" id="JADWDC010000034">
    <property type="protein sequence ID" value="MCC0178051.1"/>
    <property type="molecule type" value="Genomic_DNA"/>
</dbReference>
<gene>
    <name evidence="1" type="ORF">I4641_13785</name>
</gene>
<dbReference type="Proteomes" id="UP000729733">
    <property type="component" value="Unassembled WGS sequence"/>
</dbReference>
<evidence type="ECO:0000313" key="2">
    <source>
        <dbReference type="Proteomes" id="UP000729733"/>
    </source>
</evidence>
<proteinExistence type="predicted"/>